<reference evidence="2 3" key="2">
    <citation type="submission" date="2018-11" db="EMBL/GenBank/DDBJ databases">
        <authorList>
            <consortium name="Pathogen Informatics"/>
        </authorList>
    </citation>
    <scope>NUCLEOTIDE SEQUENCE [LARGE SCALE GENOMIC DNA]</scope>
    <source>
        <strain evidence="2 3">Egypt</strain>
    </source>
</reference>
<evidence type="ECO:0000313" key="4">
    <source>
        <dbReference type="WBParaSite" id="ECPE_0000767101-mRNA-1"/>
    </source>
</evidence>
<proteinExistence type="predicted"/>
<gene>
    <name evidence="2" type="ORF">ECPE_LOCUS7655</name>
</gene>
<evidence type="ECO:0000256" key="1">
    <source>
        <dbReference type="SAM" id="MobiDB-lite"/>
    </source>
</evidence>
<dbReference type="OrthoDB" id="10249888at2759"/>
<organism evidence="4">
    <name type="scientific">Echinostoma caproni</name>
    <dbReference type="NCBI Taxonomy" id="27848"/>
    <lineage>
        <taxon>Eukaryota</taxon>
        <taxon>Metazoa</taxon>
        <taxon>Spiralia</taxon>
        <taxon>Lophotrochozoa</taxon>
        <taxon>Platyhelminthes</taxon>
        <taxon>Trematoda</taxon>
        <taxon>Digenea</taxon>
        <taxon>Plagiorchiida</taxon>
        <taxon>Echinostomata</taxon>
        <taxon>Echinostomatoidea</taxon>
        <taxon>Echinostomatidae</taxon>
        <taxon>Echinostoma</taxon>
    </lineage>
</organism>
<dbReference type="Proteomes" id="UP000272942">
    <property type="component" value="Unassembled WGS sequence"/>
</dbReference>
<feature type="region of interest" description="Disordered" evidence="1">
    <location>
        <begin position="219"/>
        <end position="289"/>
    </location>
</feature>
<feature type="compositionally biased region" description="Acidic residues" evidence="1">
    <location>
        <begin position="227"/>
        <end position="252"/>
    </location>
</feature>
<dbReference type="AlphaFoldDB" id="A0A183AL20"/>
<accession>A0A183AL20</accession>
<dbReference type="EMBL" id="UZAN01044893">
    <property type="protein sequence ID" value="VDP81681.1"/>
    <property type="molecule type" value="Genomic_DNA"/>
</dbReference>
<name>A0A183AL20_9TREM</name>
<evidence type="ECO:0000313" key="3">
    <source>
        <dbReference type="Proteomes" id="UP000272942"/>
    </source>
</evidence>
<dbReference type="WBParaSite" id="ECPE_0000767101-mRNA-1">
    <property type="protein sequence ID" value="ECPE_0000767101-mRNA-1"/>
    <property type="gene ID" value="ECPE_0000767101"/>
</dbReference>
<sequence>MSFSSSKCQFLLLQDRQEPVPAHLIGDQILEVAESFVYLGSCITAGGEVQRELLLRRRCRASPIEVVRIDKKLRRLDAYFRREDRRRRSADDLDTGTVRKRAAVSLAVVPDSDSDDGEIWDAEYPKGWGPDNRSVSGRRTHPFSMSPAIHSDPEPSLDWWRTVQEETEEAEGKEWNTCPEGYDYADAERARNMLRGDVWQRDTRTDLFGDPRQRQTHVSLSQCLFGLDDEDEDDDADEVSDDDDDDDDDVDALAEQRSSSDQSTDDEEDPTADSVDLSGTCWDPLREFM</sequence>
<protein>
    <submittedName>
        <fullName evidence="4">DUF2052 domain-containing protein</fullName>
    </submittedName>
</protein>
<keyword evidence="3" id="KW-1185">Reference proteome</keyword>
<reference evidence="4" key="1">
    <citation type="submission" date="2016-06" db="UniProtKB">
        <authorList>
            <consortium name="WormBaseParasite"/>
        </authorList>
    </citation>
    <scope>IDENTIFICATION</scope>
</reference>
<evidence type="ECO:0000313" key="2">
    <source>
        <dbReference type="EMBL" id="VDP81681.1"/>
    </source>
</evidence>